<sequence>MTRSAPARPARWTTAAGGGLLALTLGLTGCGTAATPDQSGRPGQAEGSNTYLEGVLATPSATSADPLAGDVRFVTTLLLNHYDIVQESDEILGREGISDEVRGVAESVRADAQGRIGTLTAQLETWGEEVPAPPQPLGASSSAPAPAATVDASEAEVSAKRQAAQNMVAGLLTDSDKNALVTAADGSAQTIYLLHMHRLYQGGVTLAGTERDEGTDEQTRALAEQLIEDHQDRMEELVLLLNSRGAIGADPAPTEAPSGYTGPVVIESAVGADGSNVDYTPSALYELWSRLPPPPSDAASGSAEGSPSPTPTPADTARPTPSPGASASPSE</sequence>
<dbReference type="Proteomes" id="UP000560081">
    <property type="component" value="Unassembled WGS sequence"/>
</dbReference>
<protein>
    <submittedName>
        <fullName evidence="3">Uncharacterized protein (DUF305 family)</fullName>
    </submittedName>
</protein>
<keyword evidence="4" id="KW-1185">Reference proteome</keyword>
<feature type="compositionally biased region" description="Low complexity" evidence="1">
    <location>
        <begin position="297"/>
        <end position="331"/>
    </location>
</feature>
<dbReference type="Gene3D" id="1.20.1260.10">
    <property type="match status" value="1"/>
</dbReference>
<dbReference type="OrthoDB" id="26872at2"/>
<feature type="region of interest" description="Disordered" evidence="1">
    <location>
        <begin position="288"/>
        <end position="331"/>
    </location>
</feature>
<dbReference type="InterPro" id="IPR012347">
    <property type="entry name" value="Ferritin-like"/>
</dbReference>
<evidence type="ECO:0000313" key="3">
    <source>
        <dbReference type="EMBL" id="MBB4882823.1"/>
    </source>
</evidence>
<evidence type="ECO:0000256" key="2">
    <source>
        <dbReference type="SAM" id="SignalP"/>
    </source>
</evidence>
<evidence type="ECO:0000313" key="4">
    <source>
        <dbReference type="Proteomes" id="UP000560081"/>
    </source>
</evidence>
<accession>A0A4Y8X447</accession>
<dbReference type="Pfam" id="PF03713">
    <property type="entry name" value="DUF305"/>
    <property type="match status" value="1"/>
</dbReference>
<evidence type="ECO:0000256" key="1">
    <source>
        <dbReference type="SAM" id="MobiDB-lite"/>
    </source>
</evidence>
<keyword evidence="2" id="KW-0732">Signal</keyword>
<proteinExistence type="predicted"/>
<comment type="caution">
    <text evidence="3">The sequence shown here is derived from an EMBL/GenBank/DDBJ whole genome shotgun (WGS) entry which is preliminary data.</text>
</comment>
<feature type="region of interest" description="Disordered" evidence="1">
    <location>
        <begin position="129"/>
        <end position="154"/>
    </location>
</feature>
<name>A0A4Y8X447_9MICC</name>
<organism evidence="3 4">
    <name type="scientific">Micrococcus flavus</name>
    <dbReference type="NCBI Taxonomy" id="384602"/>
    <lineage>
        <taxon>Bacteria</taxon>
        <taxon>Bacillati</taxon>
        <taxon>Actinomycetota</taxon>
        <taxon>Actinomycetes</taxon>
        <taxon>Micrococcales</taxon>
        <taxon>Micrococcaceae</taxon>
        <taxon>Micrococcus</taxon>
    </lineage>
</organism>
<feature type="chain" id="PRO_5044340488" evidence="2">
    <location>
        <begin position="34"/>
        <end position="331"/>
    </location>
</feature>
<feature type="signal peptide" evidence="2">
    <location>
        <begin position="1"/>
        <end position="33"/>
    </location>
</feature>
<dbReference type="RefSeq" id="WP_135027849.1">
    <property type="nucleotide sequence ID" value="NZ_BMLA01000001.1"/>
</dbReference>
<reference evidence="3 4" key="1">
    <citation type="submission" date="2020-08" db="EMBL/GenBank/DDBJ databases">
        <title>Sequencing the genomes of 1000 actinobacteria strains.</title>
        <authorList>
            <person name="Klenk H.-P."/>
        </authorList>
    </citation>
    <scope>NUCLEOTIDE SEQUENCE [LARGE SCALE GENOMIC DNA]</scope>
    <source>
        <strain evidence="3 4">DSM 19079</strain>
    </source>
</reference>
<feature type="compositionally biased region" description="Low complexity" evidence="1">
    <location>
        <begin position="137"/>
        <end position="152"/>
    </location>
</feature>
<dbReference type="AlphaFoldDB" id="A0A4Y8X447"/>
<dbReference type="EMBL" id="JACHMC010000001">
    <property type="protein sequence ID" value="MBB4882823.1"/>
    <property type="molecule type" value="Genomic_DNA"/>
</dbReference>
<dbReference type="PROSITE" id="PS51257">
    <property type="entry name" value="PROKAR_LIPOPROTEIN"/>
    <property type="match status" value="1"/>
</dbReference>
<dbReference type="InterPro" id="IPR005183">
    <property type="entry name" value="DUF305_CopM-like"/>
</dbReference>
<gene>
    <name evidence="3" type="ORF">BJ976_001174</name>
</gene>